<dbReference type="PROSITE" id="PS50118">
    <property type="entry name" value="HMG_BOX_2"/>
    <property type="match status" value="1"/>
</dbReference>
<keyword evidence="2" id="KW-0804">Transcription</keyword>
<dbReference type="AlphaFoldDB" id="A0A9N8VSW3"/>
<evidence type="ECO:0000313" key="6">
    <source>
        <dbReference type="EMBL" id="CAG8463152.1"/>
    </source>
</evidence>
<feature type="DNA-binding region" description="HMG box" evidence="3">
    <location>
        <begin position="57"/>
        <end position="128"/>
    </location>
</feature>
<evidence type="ECO:0000256" key="1">
    <source>
        <dbReference type="ARBA" id="ARBA00023125"/>
    </source>
</evidence>
<dbReference type="PANTHER" id="PTHR10270">
    <property type="entry name" value="SOX TRANSCRIPTION FACTOR"/>
    <property type="match status" value="1"/>
</dbReference>
<sequence>MDTPTVIFHSEIPTDQSISSLISGIVPPPNITLFLRVEELIICRNVPRSVQRGHTQVARPPNCFMIYRKNCLAGRRRTVNDGRPFNMSSFSKEIAAKWKTEPPEVVNFYTQMAEIVRGIHSKVHPHYKYTPRKAVKRRKAKQDIKTNDKMTGSSQQRKKRKKEENVVSEFQVEFFVHETNGDDNASSNSNDTYYDCGEELLECPESSSSADEFNHLLNNMDLRRSSDSESDGY</sequence>
<comment type="caution">
    <text evidence="6">The sequence shown here is derived from an EMBL/GenBank/DDBJ whole genome shotgun (WGS) entry which is preliminary data.</text>
</comment>
<dbReference type="CDD" id="cd01389">
    <property type="entry name" value="HMG-box_ROX1-like"/>
    <property type="match status" value="1"/>
</dbReference>
<evidence type="ECO:0000313" key="7">
    <source>
        <dbReference type="Proteomes" id="UP000789572"/>
    </source>
</evidence>
<dbReference type="InterPro" id="IPR050140">
    <property type="entry name" value="SRY-related_HMG-box_TF-like"/>
</dbReference>
<evidence type="ECO:0000256" key="2">
    <source>
        <dbReference type="ARBA" id="ARBA00023163"/>
    </source>
</evidence>
<dbReference type="Proteomes" id="UP000789572">
    <property type="component" value="Unassembled WGS sequence"/>
</dbReference>
<proteinExistence type="predicted"/>
<dbReference type="GO" id="GO:0001228">
    <property type="term" value="F:DNA-binding transcription activator activity, RNA polymerase II-specific"/>
    <property type="evidence" value="ECO:0007669"/>
    <property type="project" value="TreeGrafter"/>
</dbReference>
<accession>A0A9N8VSW3</accession>
<organism evidence="6 7">
    <name type="scientific">Paraglomus occultum</name>
    <dbReference type="NCBI Taxonomy" id="144539"/>
    <lineage>
        <taxon>Eukaryota</taxon>
        <taxon>Fungi</taxon>
        <taxon>Fungi incertae sedis</taxon>
        <taxon>Mucoromycota</taxon>
        <taxon>Glomeromycotina</taxon>
        <taxon>Glomeromycetes</taxon>
        <taxon>Paraglomerales</taxon>
        <taxon>Paraglomeraceae</taxon>
        <taxon>Paraglomus</taxon>
    </lineage>
</organism>
<dbReference type="EMBL" id="CAJVPJ010000037">
    <property type="protein sequence ID" value="CAG8463152.1"/>
    <property type="molecule type" value="Genomic_DNA"/>
</dbReference>
<dbReference type="GO" id="GO:0005634">
    <property type="term" value="C:nucleus"/>
    <property type="evidence" value="ECO:0007669"/>
    <property type="project" value="UniProtKB-UniRule"/>
</dbReference>
<protein>
    <submittedName>
        <fullName evidence="6">6408_t:CDS:1</fullName>
    </submittedName>
</protein>
<reference evidence="6" key="1">
    <citation type="submission" date="2021-06" db="EMBL/GenBank/DDBJ databases">
        <authorList>
            <person name="Kallberg Y."/>
            <person name="Tangrot J."/>
            <person name="Rosling A."/>
        </authorList>
    </citation>
    <scope>NUCLEOTIDE SEQUENCE</scope>
    <source>
        <strain evidence="6">IA702</strain>
    </source>
</reference>
<dbReference type="InterPro" id="IPR036910">
    <property type="entry name" value="HMG_box_dom_sf"/>
</dbReference>
<keyword evidence="7" id="KW-1185">Reference proteome</keyword>
<gene>
    <name evidence="6" type="ORF">POCULU_LOCUS666</name>
</gene>
<keyword evidence="1 3" id="KW-0238">DNA-binding</keyword>
<dbReference type="GO" id="GO:0030154">
    <property type="term" value="P:cell differentiation"/>
    <property type="evidence" value="ECO:0007669"/>
    <property type="project" value="TreeGrafter"/>
</dbReference>
<keyword evidence="3" id="KW-0539">Nucleus</keyword>
<dbReference type="Pfam" id="PF00505">
    <property type="entry name" value="HMG_box"/>
    <property type="match status" value="1"/>
</dbReference>
<dbReference type="OrthoDB" id="6247875at2759"/>
<dbReference type="PANTHER" id="PTHR10270:SF161">
    <property type="entry name" value="SEX-DETERMINING REGION Y PROTEIN"/>
    <property type="match status" value="1"/>
</dbReference>
<evidence type="ECO:0000256" key="4">
    <source>
        <dbReference type="SAM" id="MobiDB-lite"/>
    </source>
</evidence>
<dbReference type="GO" id="GO:0000978">
    <property type="term" value="F:RNA polymerase II cis-regulatory region sequence-specific DNA binding"/>
    <property type="evidence" value="ECO:0007669"/>
    <property type="project" value="TreeGrafter"/>
</dbReference>
<evidence type="ECO:0000259" key="5">
    <source>
        <dbReference type="PROSITE" id="PS50118"/>
    </source>
</evidence>
<dbReference type="InterPro" id="IPR009071">
    <property type="entry name" value="HMG_box_dom"/>
</dbReference>
<feature type="region of interest" description="Disordered" evidence="4">
    <location>
        <begin position="133"/>
        <end position="165"/>
    </location>
</feature>
<dbReference type="Gene3D" id="1.10.30.10">
    <property type="entry name" value="High mobility group box domain"/>
    <property type="match status" value="1"/>
</dbReference>
<dbReference type="SUPFAM" id="SSF47095">
    <property type="entry name" value="HMG-box"/>
    <property type="match status" value="1"/>
</dbReference>
<evidence type="ECO:0000256" key="3">
    <source>
        <dbReference type="PROSITE-ProRule" id="PRU00267"/>
    </source>
</evidence>
<feature type="domain" description="HMG box" evidence="5">
    <location>
        <begin position="57"/>
        <end position="128"/>
    </location>
</feature>
<name>A0A9N8VSW3_9GLOM</name>